<proteinExistence type="predicted"/>
<sequence length="101" mass="11487">MRHTRCFSCVVGVSFTDIQVHMPWVSCTQTRNNNLWITQRVAPCGNRTRYTLRGSQLPSHRANCAVNRLTLRLVSRVSTLILFLAISQTKEEVGARDKQKG</sequence>
<evidence type="ECO:0000313" key="1">
    <source>
        <dbReference type="EMBL" id="SOQ55220.1"/>
    </source>
</evidence>
<reference evidence="1" key="1">
    <citation type="submission" date="2016-07" db="EMBL/GenBank/DDBJ databases">
        <authorList>
            <person name="Bretaudeau A."/>
        </authorList>
    </citation>
    <scope>NUCLEOTIDE SEQUENCE</scope>
    <source>
        <strain evidence="1">Rice</strain>
        <tissue evidence="1">Whole body</tissue>
    </source>
</reference>
<organism evidence="1">
    <name type="scientific">Spodoptera frugiperda</name>
    <name type="common">Fall armyworm</name>
    <dbReference type="NCBI Taxonomy" id="7108"/>
    <lineage>
        <taxon>Eukaryota</taxon>
        <taxon>Metazoa</taxon>
        <taxon>Ecdysozoa</taxon>
        <taxon>Arthropoda</taxon>
        <taxon>Hexapoda</taxon>
        <taxon>Insecta</taxon>
        <taxon>Pterygota</taxon>
        <taxon>Neoptera</taxon>
        <taxon>Endopterygota</taxon>
        <taxon>Lepidoptera</taxon>
        <taxon>Glossata</taxon>
        <taxon>Ditrysia</taxon>
        <taxon>Noctuoidea</taxon>
        <taxon>Noctuidae</taxon>
        <taxon>Amphipyrinae</taxon>
        <taxon>Spodoptera</taxon>
    </lineage>
</organism>
<name>A0A2H1WQ71_SPOFR</name>
<accession>A0A2H1WQ71</accession>
<gene>
    <name evidence="1" type="ORF">SFRICE_028054</name>
</gene>
<protein>
    <submittedName>
        <fullName evidence="1">SFRICE_028054</fullName>
    </submittedName>
</protein>
<dbReference type="EMBL" id="ODYU01010243">
    <property type="protein sequence ID" value="SOQ55220.1"/>
    <property type="molecule type" value="Genomic_DNA"/>
</dbReference>
<dbReference type="AlphaFoldDB" id="A0A2H1WQ71"/>